<feature type="domain" description="Roadblock/LAMTOR2" evidence="1">
    <location>
        <begin position="10"/>
        <end position="100"/>
    </location>
</feature>
<dbReference type="AlphaFoldDB" id="A0A7W5YTE9"/>
<gene>
    <name evidence="2" type="ORF">FHR33_009955</name>
</gene>
<dbReference type="Gene3D" id="3.30.450.30">
    <property type="entry name" value="Dynein light chain 2a, cytoplasmic"/>
    <property type="match status" value="1"/>
</dbReference>
<protein>
    <submittedName>
        <fullName evidence="2">Putative regulator of Ras-like GTPase activity (Roadblock/LC7/MglB family)</fullName>
    </submittedName>
</protein>
<dbReference type="RefSeq" id="WP_183662925.1">
    <property type="nucleotide sequence ID" value="NZ_BAAAXX010000065.1"/>
</dbReference>
<dbReference type="SMART" id="SM00960">
    <property type="entry name" value="Robl_LC7"/>
    <property type="match status" value="1"/>
</dbReference>
<comment type="caution">
    <text evidence="2">The sequence shown here is derived from an EMBL/GenBank/DDBJ whole genome shotgun (WGS) entry which is preliminary data.</text>
</comment>
<evidence type="ECO:0000313" key="3">
    <source>
        <dbReference type="Proteomes" id="UP000579945"/>
    </source>
</evidence>
<accession>A0A7W5YTE9</accession>
<proteinExistence type="predicted"/>
<name>A0A7W5YTE9_9ACTN</name>
<reference evidence="2 3" key="1">
    <citation type="submission" date="2020-08" db="EMBL/GenBank/DDBJ databases">
        <title>Sequencing the genomes of 1000 actinobacteria strains.</title>
        <authorList>
            <person name="Klenk H.-P."/>
        </authorList>
    </citation>
    <scope>NUCLEOTIDE SEQUENCE [LARGE SCALE GENOMIC DNA]</scope>
    <source>
        <strain evidence="2 3">DSM 44320</strain>
    </source>
</reference>
<sequence>MTTSASAGLNWLLDELISRINEAEHAIVLSSDGLLMASSAALQRTDGEHLSAVAAGLQSLARGAAELVGGGAVRQTVVEWNSGFLIISVAGEGGCLAILCDQAADIGLIAYEMAMLVARVGSYLTSAARTVETLAGANSNHAG</sequence>
<dbReference type="EMBL" id="JACIBV010000003">
    <property type="protein sequence ID" value="MBB3734002.1"/>
    <property type="molecule type" value="Genomic_DNA"/>
</dbReference>
<dbReference type="PANTHER" id="PTHR36222:SF1">
    <property type="entry name" value="SERINE PROTEASE INHIBITOR RV3364C"/>
    <property type="match status" value="1"/>
</dbReference>
<dbReference type="GeneID" id="95395895"/>
<evidence type="ECO:0000313" key="2">
    <source>
        <dbReference type="EMBL" id="MBB3734002.1"/>
    </source>
</evidence>
<dbReference type="InterPro" id="IPR053141">
    <property type="entry name" value="Mycobact_SerProt_Inhib_Rv3364c"/>
</dbReference>
<dbReference type="InterPro" id="IPR004942">
    <property type="entry name" value="Roadblock/LAMTOR2_dom"/>
</dbReference>
<organism evidence="2 3">
    <name type="scientific">Nonomuraea dietziae</name>
    <dbReference type="NCBI Taxonomy" id="65515"/>
    <lineage>
        <taxon>Bacteria</taxon>
        <taxon>Bacillati</taxon>
        <taxon>Actinomycetota</taxon>
        <taxon>Actinomycetes</taxon>
        <taxon>Streptosporangiales</taxon>
        <taxon>Streptosporangiaceae</taxon>
        <taxon>Nonomuraea</taxon>
    </lineage>
</organism>
<dbReference type="PANTHER" id="PTHR36222">
    <property type="entry name" value="SERINE PROTEASE INHIBITOR RV3364C"/>
    <property type="match status" value="1"/>
</dbReference>
<dbReference type="SUPFAM" id="SSF103196">
    <property type="entry name" value="Roadblock/LC7 domain"/>
    <property type="match status" value="1"/>
</dbReference>
<dbReference type="Pfam" id="PF03259">
    <property type="entry name" value="Robl_LC7"/>
    <property type="match status" value="1"/>
</dbReference>
<dbReference type="Proteomes" id="UP000579945">
    <property type="component" value="Unassembled WGS sequence"/>
</dbReference>
<evidence type="ECO:0000259" key="1">
    <source>
        <dbReference type="SMART" id="SM00960"/>
    </source>
</evidence>
<keyword evidence="3" id="KW-1185">Reference proteome</keyword>